<accession>A0AAJ0LV36</accession>
<dbReference type="GO" id="GO:0005741">
    <property type="term" value="C:mitochondrial outer membrane"/>
    <property type="evidence" value="ECO:0007669"/>
    <property type="project" value="TreeGrafter"/>
</dbReference>
<reference evidence="6" key="1">
    <citation type="submission" date="2023-04" db="EMBL/GenBank/DDBJ databases">
        <title>Black Yeasts Isolated from many extreme environments.</title>
        <authorList>
            <person name="Coleine C."/>
            <person name="Stajich J.E."/>
            <person name="Selbmann L."/>
        </authorList>
    </citation>
    <scope>NUCLEOTIDE SEQUENCE</scope>
    <source>
        <strain evidence="6">CCFEE 5312</strain>
    </source>
</reference>
<comment type="caution">
    <text evidence="6">The sequence shown here is derived from an EMBL/GenBank/DDBJ whole genome shotgun (WGS) entry which is preliminary data.</text>
</comment>
<dbReference type="Pfam" id="PF10300">
    <property type="entry name" value="Iml2-TPR_39"/>
    <property type="match status" value="1"/>
</dbReference>
<comment type="function">
    <text evidence="4">Inclusion body (IB) resident protein that interacts strongly with lipid droplet (LD) proteins. Involved in LD-mediated IB clearing after protein folding stress, probably by enabling access to the IBs of an LD-stored soluble sterol derivative that acts as a chaperone in inclusion clearing.</text>
</comment>
<name>A0AAJ0LV36_9PEZI</name>
<dbReference type="PANTHER" id="PTHR31859:SF1">
    <property type="entry name" value="TETRATRICOPEPTIDE REPEAT PROTEIN 39C"/>
    <property type="match status" value="1"/>
</dbReference>
<proteinExistence type="predicted"/>
<dbReference type="GO" id="GO:0005829">
    <property type="term" value="C:cytosol"/>
    <property type="evidence" value="ECO:0007669"/>
    <property type="project" value="TreeGrafter"/>
</dbReference>
<dbReference type="EMBL" id="JAWDJX010000006">
    <property type="protein sequence ID" value="KAK3056272.1"/>
    <property type="molecule type" value="Genomic_DNA"/>
</dbReference>
<evidence type="ECO:0000256" key="1">
    <source>
        <dbReference type="ARBA" id="ARBA00011408"/>
    </source>
</evidence>
<evidence type="ECO:0000256" key="5">
    <source>
        <dbReference type="SAM" id="MobiDB-lite"/>
    </source>
</evidence>
<organism evidence="6 7">
    <name type="scientific">Extremus antarcticus</name>
    <dbReference type="NCBI Taxonomy" id="702011"/>
    <lineage>
        <taxon>Eukaryota</taxon>
        <taxon>Fungi</taxon>
        <taxon>Dikarya</taxon>
        <taxon>Ascomycota</taxon>
        <taxon>Pezizomycotina</taxon>
        <taxon>Dothideomycetes</taxon>
        <taxon>Dothideomycetidae</taxon>
        <taxon>Mycosphaerellales</taxon>
        <taxon>Extremaceae</taxon>
        <taxon>Extremus</taxon>
    </lineage>
</organism>
<gene>
    <name evidence="6" type="primary">IML2</name>
    <name evidence="6" type="ORF">LTR09_002779</name>
</gene>
<evidence type="ECO:0000313" key="7">
    <source>
        <dbReference type="Proteomes" id="UP001271007"/>
    </source>
</evidence>
<protein>
    <recommendedName>
        <fullName evidence="2">Inclusion body clearance protein IML2</fullName>
    </recommendedName>
    <alternativeName>
        <fullName evidence="3">Inclusion body clearance protein iml2</fullName>
    </alternativeName>
</protein>
<evidence type="ECO:0000256" key="2">
    <source>
        <dbReference type="ARBA" id="ARBA00018424"/>
    </source>
</evidence>
<evidence type="ECO:0000313" key="6">
    <source>
        <dbReference type="EMBL" id="KAK3056272.1"/>
    </source>
</evidence>
<dbReference type="GO" id="GO:0005634">
    <property type="term" value="C:nucleus"/>
    <property type="evidence" value="ECO:0007669"/>
    <property type="project" value="TreeGrafter"/>
</dbReference>
<keyword evidence="7" id="KW-1185">Reference proteome</keyword>
<evidence type="ECO:0000256" key="4">
    <source>
        <dbReference type="ARBA" id="ARBA00043897"/>
    </source>
</evidence>
<feature type="compositionally biased region" description="Low complexity" evidence="5">
    <location>
        <begin position="185"/>
        <end position="199"/>
    </location>
</feature>
<dbReference type="Proteomes" id="UP001271007">
    <property type="component" value="Unassembled WGS sequence"/>
</dbReference>
<dbReference type="PANTHER" id="PTHR31859">
    <property type="entry name" value="TETRATRICOPEPTIDE REPEAT PROTEIN 39 FAMILY MEMBER"/>
    <property type="match status" value="1"/>
</dbReference>
<feature type="region of interest" description="Disordered" evidence="5">
    <location>
        <begin position="185"/>
        <end position="227"/>
    </location>
</feature>
<comment type="subunit">
    <text evidence="1">Interacts with lipid droplet proteins.</text>
</comment>
<sequence length="724" mass="80381">MIVEPIETATMRRMGGWLGAKGLPSSTSKSMTALDEHSALQEAMASAALIINDEVEQAELELSKGTSPFHKLGRATALFLRATLGFEKEVMEQAAARIAEAEESAAEYLRRAQRDHSTSFQSQIYAPGAQYALCHAEAQLMSAVIAVLNESLTESLRGFYKLRKAFTTLYEINEAEKRYLRAHGKSNAGSKSSSAANSSTTLPSETTSYTGPKEPPSGTLTPTSSDEEDVDLEFVDAEDDLSDDAVPGEYKGHLDLPNMNGLNLQDSDLEKTSTITGAYPADVEADSKGAAYEAEQEIDFRTITSEPIDLFIHSGTGLCFGLLQLLLSMIPPAFGKLLNLFSFRGDREEGLRMLWSATKFKHNVNGAMAGLITLGFHNAAIAFCDIITKDALPEERLRNLLSEMRELYPKSKLWLLEECRVLSRDHKLEHSVKILQNSPQSSLKQIEALAMFETSLSLLYLHRYEECADSFIKCVGLNNWSHAMYYYIAGACNIELYRLHKTTNPTKADEYAAKAEKYLREVPSHTGKKRLMAKQLPFDVFVGRKIIKWDARSKALGCSFVDAVGVSPTTEMTYFWSGFTRMTPDLLQTSLERLAWSEATPSWETEAADEKAILSFLRGVCQRFSGNLELSKSTFSQDVLSRDLPQLKACENPDTWPLPVAHYELSVLHWIQAGKDSGEKAKLQQCSDALSKVENWEAFELDARIGLKIRTARETLKKVTAAQG</sequence>
<dbReference type="AlphaFoldDB" id="A0AAJ0LV36"/>
<evidence type="ECO:0000256" key="3">
    <source>
        <dbReference type="ARBA" id="ARBA00019539"/>
    </source>
</evidence>
<dbReference type="InterPro" id="IPR019412">
    <property type="entry name" value="IML2/TPR_39"/>
</dbReference>
<feature type="compositionally biased region" description="Polar residues" evidence="5">
    <location>
        <begin position="200"/>
        <end position="210"/>
    </location>
</feature>